<dbReference type="KEGG" id="mrh:MycrhN_4996"/>
<dbReference type="eggNOG" id="COG2318">
    <property type="taxonomic scope" value="Bacteria"/>
</dbReference>
<dbReference type="PATRIC" id="fig|710685.3.peg.5006"/>
<sequence>MPDKTDQRPPRTGVGEKATLMEFLDYLRRAMLSNLEGAPEPQVRTPGVPSGTSVLGLVKHLSHVERFYFLGEDVSDWSATFRPTADDTIDSVAASYAAAVSHANEIIDVCEDLSQPAPHSARPQPAPAMRWILVHMIEETGRHAGHADILREQIDGATGR</sequence>
<dbReference type="InterPro" id="IPR007061">
    <property type="entry name" value="MST-like"/>
</dbReference>
<reference evidence="1 2" key="1">
    <citation type="submission" date="2011-12" db="EMBL/GenBank/DDBJ databases">
        <title>Complete sequence of Mycobacterium rhodesiae NBB3.</title>
        <authorList>
            <consortium name="US DOE Joint Genome Institute"/>
            <person name="Lucas S."/>
            <person name="Han J."/>
            <person name="Lapidus A."/>
            <person name="Cheng J.-F."/>
            <person name="Goodwin L."/>
            <person name="Pitluck S."/>
            <person name="Peters L."/>
            <person name="Mikhailova N."/>
            <person name="Gu W."/>
            <person name="Detter J.C."/>
            <person name="Han C."/>
            <person name="Tapia R."/>
            <person name="Land M."/>
            <person name="Hauser L."/>
            <person name="Kyrpides N."/>
            <person name="Ivanova N."/>
            <person name="Pagani I."/>
            <person name="Mattes T."/>
            <person name="Holmes A."/>
            <person name="Rutledge P."/>
            <person name="Paulsen I."/>
            <person name="Coleman N."/>
            <person name="Woyke T."/>
        </authorList>
    </citation>
    <scope>NUCLEOTIDE SEQUENCE [LARGE SCALE GENOMIC DNA]</scope>
    <source>
        <strain evidence="1 2">NBB3</strain>
    </source>
</reference>
<dbReference type="AlphaFoldDB" id="G8RUS3"/>
<name>G8RUS3_MYCRN</name>
<dbReference type="InterPro" id="IPR034660">
    <property type="entry name" value="DinB/YfiT-like"/>
</dbReference>
<organism evidence="1 2">
    <name type="scientific">Mycolicibacterium rhodesiae (strain NBB3)</name>
    <name type="common">Mycobacterium rhodesiae</name>
    <dbReference type="NCBI Taxonomy" id="710685"/>
    <lineage>
        <taxon>Bacteria</taxon>
        <taxon>Bacillati</taxon>
        <taxon>Actinomycetota</taxon>
        <taxon>Actinomycetes</taxon>
        <taxon>Mycobacteriales</taxon>
        <taxon>Mycobacteriaceae</taxon>
        <taxon>Mycolicibacterium</taxon>
    </lineage>
</organism>
<keyword evidence="2" id="KW-1185">Reference proteome</keyword>
<dbReference type="EMBL" id="CP003169">
    <property type="protein sequence ID" value="AEV75476.1"/>
    <property type="molecule type" value="Genomic_DNA"/>
</dbReference>
<proteinExistence type="predicted"/>
<dbReference type="SUPFAM" id="SSF109854">
    <property type="entry name" value="DinB/YfiT-like putative metalloenzymes"/>
    <property type="match status" value="1"/>
</dbReference>
<evidence type="ECO:0008006" key="3">
    <source>
        <dbReference type="Google" id="ProtNLM"/>
    </source>
</evidence>
<gene>
    <name evidence="1" type="ordered locus">MycrhN_4996</name>
</gene>
<accession>G8RUS3</accession>
<protein>
    <recommendedName>
        <fullName evidence="3">Mini-circle protein</fullName>
    </recommendedName>
</protein>
<dbReference type="RefSeq" id="WP_014213219.1">
    <property type="nucleotide sequence ID" value="NC_016604.1"/>
</dbReference>
<dbReference type="Pfam" id="PF04978">
    <property type="entry name" value="MST"/>
    <property type="match status" value="1"/>
</dbReference>
<dbReference type="STRING" id="710685.MycrhN_4996"/>
<dbReference type="Proteomes" id="UP000005442">
    <property type="component" value="Chromosome"/>
</dbReference>
<dbReference type="Gene3D" id="1.20.120.450">
    <property type="entry name" value="dinb family like domain"/>
    <property type="match status" value="1"/>
</dbReference>
<evidence type="ECO:0000313" key="2">
    <source>
        <dbReference type="Proteomes" id="UP000005442"/>
    </source>
</evidence>
<evidence type="ECO:0000313" key="1">
    <source>
        <dbReference type="EMBL" id="AEV75476.1"/>
    </source>
</evidence>
<dbReference type="OrthoDB" id="4548523at2"/>
<dbReference type="HOGENOM" id="CLU_097062_2_1_11"/>